<dbReference type="PANTHER" id="PTHR46211">
    <property type="entry name" value="GLYCEROPHOSPHORYL DIESTER PHOSPHODIESTERASE"/>
    <property type="match status" value="1"/>
</dbReference>
<dbReference type="Pfam" id="PF03009">
    <property type="entry name" value="GDPD"/>
    <property type="match status" value="1"/>
</dbReference>
<dbReference type="Proteomes" id="UP000272560">
    <property type="component" value="Unassembled WGS sequence"/>
</dbReference>
<dbReference type="PANTHER" id="PTHR46211:SF1">
    <property type="entry name" value="GLYCEROPHOSPHODIESTER PHOSPHODIESTERASE, CYTOPLASMIC"/>
    <property type="match status" value="1"/>
</dbReference>
<accession>A0A3A5M0L1</accession>
<dbReference type="OrthoDB" id="9758957at2"/>
<name>A0A3A5M0L1_9MICC</name>
<dbReference type="RefSeq" id="WP_120149694.1">
    <property type="nucleotide sequence ID" value="NZ_QZVT01000007.1"/>
</dbReference>
<evidence type="ECO:0000256" key="1">
    <source>
        <dbReference type="SAM" id="MobiDB-lite"/>
    </source>
</evidence>
<dbReference type="InterPro" id="IPR017946">
    <property type="entry name" value="PLC-like_Pdiesterase_TIM-brl"/>
</dbReference>
<protein>
    <submittedName>
        <fullName evidence="3">Esterase</fullName>
    </submittedName>
</protein>
<dbReference type="EMBL" id="QZVT01000007">
    <property type="protein sequence ID" value="RJT78081.1"/>
    <property type="molecule type" value="Genomic_DNA"/>
</dbReference>
<evidence type="ECO:0000259" key="2">
    <source>
        <dbReference type="PROSITE" id="PS51704"/>
    </source>
</evidence>
<dbReference type="PROSITE" id="PS51704">
    <property type="entry name" value="GP_PDE"/>
    <property type="match status" value="1"/>
</dbReference>
<feature type="region of interest" description="Disordered" evidence="1">
    <location>
        <begin position="28"/>
        <end position="53"/>
    </location>
</feature>
<evidence type="ECO:0000313" key="3">
    <source>
        <dbReference type="EMBL" id="RJT78081.1"/>
    </source>
</evidence>
<sequence length="310" mass="32701">MLSRTARSIRSAMAVGFSRLAGPAQVRPIGARGGRRAGKRSVNGPVLVGHRGAGGTAPENTVAAFIEGRLSGADFIEVDVQLSADGVPFLFHDDTPARTTDVENIFPGRASDPITTFTWAELQQLDAGSSFDERFKGERIPHLDDAVDAEAGGAGVYIEIKTPRNSPGIEQLVADRLLNHPAWRALVTAGKVQVIGFDAASNRAFSALAPEVPLQQLIGAVPSAGVLAALATYAHSIGTNYRRLTARDVARVHRAGLAVSVYTVNSAEDVQAVVDLGVDAVTTDFPVQNRRYLGRPPVPPGDDARAWPGG</sequence>
<proteinExistence type="predicted"/>
<dbReference type="SUPFAM" id="SSF51695">
    <property type="entry name" value="PLC-like phosphodiesterases"/>
    <property type="match status" value="1"/>
</dbReference>
<organism evidence="3 4">
    <name type="scientific">Arthrobacter cheniae</name>
    <dbReference type="NCBI Taxonomy" id="1258888"/>
    <lineage>
        <taxon>Bacteria</taxon>
        <taxon>Bacillati</taxon>
        <taxon>Actinomycetota</taxon>
        <taxon>Actinomycetes</taxon>
        <taxon>Micrococcales</taxon>
        <taxon>Micrococcaceae</taxon>
        <taxon>Arthrobacter</taxon>
    </lineage>
</organism>
<dbReference type="GO" id="GO:0008081">
    <property type="term" value="F:phosphoric diester hydrolase activity"/>
    <property type="evidence" value="ECO:0007669"/>
    <property type="project" value="InterPro"/>
</dbReference>
<feature type="domain" description="GP-PDE" evidence="2">
    <location>
        <begin position="45"/>
        <end position="293"/>
    </location>
</feature>
<dbReference type="AlphaFoldDB" id="A0A3A5M0L1"/>
<comment type="caution">
    <text evidence="3">The sequence shown here is derived from an EMBL/GenBank/DDBJ whole genome shotgun (WGS) entry which is preliminary data.</text>
</comment>
<gene>
    <name evidence="3" type="ORF">D6T63_14155</name>
</gene>
<keyword evidence="4" id="KW-1185">Reference proteome</keyword>
<reference evidence="3 4" key="1">
    <citation type="submission" date="2018-09" db="EMBL/GenBank/DDBJ databases">
        <title>Novel species of Arthrobacter.</title>
        <authorList>
            <person name="Liu Q."/>
            <person name="Xin Y.-H."/>
        </authorList>
    </citation>
    <scope>NUCLEOTIDE SEQUENCE [LARGE SCALE GENOMIC DNA]</scope>
    <source>
        <strain evidence="3 4">Hz2</strain>
    </source>
</reference>
<dbReference type="InterPro" id="IPR030395">
    <property type="entry name" value="GP_PDE_dom"/>
</dbReference>
<evidence type="ECO:0000313" key="4">
    <source>
        <dbReference type="Proteomes" id="UP000272560"/>
    </source>
</evidence>
<dbReference type="GO" id="GO:0006629">
    <property type="term" value="P:lipid metabolic process"/>
    <property type="evidence" value="ECO:0007669"/>
    <property type="project" value="InterPro"/>
</dbReference>
<dbReference type="Gene3D" id="3.20.20.190">
    <property type="entry name" value="Phosphatidylinositol (PI) phosphodiesterase"/>
    <property type="match status" value="1"/>
</dbReference>